<evidence type="ECO:0000313" key="2">
    <source>
        <dbReference type="EMBL" id="RDB21899.1"/>
    </source>
</evidence>
<gene>
    <name evidence="2" type="ORF">Hypma_011137</name>
</gene>
<feature type="region of interest" description="Disordered" evidence="1">
    <location>
        <begin position="50"/>
        <end position="71"/>
    </location>
</feature>
<evidence type="ECO:0000313" key="3">
    <source>
        <dbReference type="Proteomes" id="UP000076154"/>
    </source>
</evidence>
<dbReference type="InParanoid" id="A0A369JI88"/>
<dbReference type="AlphaFoldDB" id="A0A369JI88"/>
<comment type="caution">
    <text evidence="2">The sequence shown here is derived from an EMBL/GenBank/DDBJ whole genome shotgun (WGS) entry which is preliminary data.</text>
</comment>
<sequence>MVRLRPRDHWWTQIPPVSQRTLFHPGQQLFTSDFVTLHLWIPRSTSLAQPTCRHRSSRPPHSLPDRSPDRSWIQDAQRLRIPLRHKMLLFLSTMRSDNSSQARDDDGTLSGTFPFATYNSRSLLNSNHTFASYNTRRKWGCPPAQPLAGANALAARIHLPNDRPIVHGFETPTACGFPSSTKCCSLSTPSRSDQPSDNAFLRGPGSVRTRMSAPFANIKKEVR</sequence>
<protein>
    <submittedName>
        <fullName evidence="2">Uncharacterized protein</fullName>
    </submittedName>
</protein>
<keyword evidence="3" id="KW-1185">Reference proteome</keyword>
<reference evidence="2" key="1">
    <citation type="submission" date="2018-04" db="EMBL/GenBank/DDBJ databases">
        <title>Whole genome sequencing of Hypsizygus marmoreus.</title>
        <authorList>
            <person name="Choi I.-G."/>
            <person name="Min B."/>
            <person name="Kim J.-G."/>
            <person name="Kim S."/>
            <person name="Oh Y.-L."/>
            <person name="Kong W.-S."/>
            <person name="Park H."/>
            <person name="Jeong J."/>
            <person name="Song E.-S."/>
        </authorList>
    </citation>
    <scope>NUCLEOTIDE SEQUENCE [LARGE SCALE GENOMIC DNA]</scope>
    <source>
        <strain evidence="2">51987-8</strain>
    </source>
</reference>
<evidence type="ECO:0000256" key="1">
    <source>
        <dbReference type="SAM" id="MobiDB-lite"/>
    </source>
</evidence>
<feature type="compositionally biased region" description="Polar residues" evidence="1">
    <location>
        <begin position="186"/>
        <end position="197"/>
    </location>
</feature>
<organism evidence="2 3">
    <name type="scientific">Hypsizygus marmoreus</name>
    <name type="common">White beech mushroom</name>
    <name type="synonym">Agaricus marmoreus</name>
    <dbReference type="NCBI Taxonomy" id="39966"/>
    <lineage>
        <taxon>Eukaryota</taxon>
        <taxon>Fungi</taxon>
        <taxon>Dikarya</taxon>
        <taxon>Basidiomycota</taxon>
        <taxon>Agaricomycotina</taxon>
        <taxon>Agaricomycetes</taxon>
        <taxon>Agaricomycetidae</taxon>
        <taxon>Agaricales</taxon>
        <taxon>Tricholomatineae</taxon>
        <taxon>Lyophyllaceae</taxon>
        <taxon>Hypsizygus</taxon>
    </lineage>
</organism>
<accession>A0A369JI88</accession>
<dbReference type="EMBL" id="LUEZ02000053">
    <property type="protein sequence ID" value="RDB21899.1"/>
    <property type="molecule type" value="Genomic_DNA"/>
</dbReference>
<feature type="region of interest" description="Disordered" evidence="1">
    <location>
        <begin position="186"/>
        <end position="206"/>
    </location>
</feature>
<name>A0A369JI88_HYPMA</name>
<proteinExistence type="predicted"/>
<dbReference type="Proteomes" id="UP000076154">
    <property type="component" value="Unassembled WGS sequence"/>
</dbReference>